<gene>
    <name evidence="1" type="ORF">ACFFIT_12815</name>
</gene>
<proteinExistence type="predicted"/>
<sequence>MKAPALTEKKIRLLINFLTILFSLFFYSQTSQAETYVGTIKNIPIVMELNIYDGQISGRYFYKKYGVDIPLSGYYDKAKIHLIENEEKRQGIFLFLNKECGFFCPGGYWYDELNSKSLPINLREIDGNSINPNDSYGLDRNSEYTIYDILRQESITFSEKKSAPFTDFSSMELIWMQDKKSKLEFFNLKANQTFTQVQKVNKFLEEEFRRFNLAFYEGASTDILFNPNFARENLLSFSVLGNIFYPGTAHPAYLDNHYTIHIPSARLLSIEDIITLPENQQVAPWLMSQLLQIAPNEMQSQPECNYMDINTWNIDSHSGWYLTNKGLHISPTYPFVLNACGSPEWAVLPLSVIQQNPGLVTIE</sequence>
<comment type="caution">
    <text evidence="1">The sequence shown here is derived from an EMBL/GenBank/DDBJ whole genome shotgun (WGS) entry which is preliminary data.</text>
</comment>
<evidence type="ECO:0008006" key="3">
    <source>
        <dbReference type="Google" id="ProtNLM"/>
    </source>
</evidence>
<dbReference type="Proteomes" id="UP001589758">
    <property type="component" value="Unassembled WGS sequence"/>
</dbReference>
<name>A0ABV6CD79_9GAMM</name>
<organism evidence="1 2">
    <name type="scientific">Thorsellia kenyensis</name>
    <dbReference type="NCBI Taxonomy" id="1549888"/>
    <lineage>
        <taxon>Bacteria</taxon>
        <taxon>Pseudomonadati</taxon>
        <taxon>Pseudomonadota</taxon>
        <taxon>Gammaproteobacteria</taxon>
        <taxon>Enterobacterales</taxon>
        <taxon>Thorselliaceae</taxon>
        <taxon>Thorsellia</taxon>
    </lineage>
</organism>
<accession>A0ABV6CD79</accession>
<dbReference type="RefSeq" id="WP_385878260.1">
    <property type="nucleotide sequence ID" value="NZ_JBHLXE010000111.1"/>
</dbReference>
<keyword evidence="2" id="KW-1185">Reference proteome</keyword>
<evidence type="ECO:0000313" key="1">
    <source>
        <dbReference type="EMBL" id="MFC0180954.1"/>
    </source>
</evidence>
<protein>
    <recommendedName>
        <fullName evidence="3">DUF3298 domain-containing protein</fullName>
    </recommendedName>
</protein>
<reference evidence="1 2" key="1">
    <citation type="submission" date="2024-09" db="EMBL/GenBank/DDBJ databases">
        <authorList>
            <person name="Sun Q."/>
            <person name="Mori K."/>
        </authorList>
    </citation>
    <scope>NUCLEOTIDE SEQUENCE [LARGE SCALE GENOMIC DNA]</scope>
    <source>
        <strain evidence="1 2">CCM 8545</strain>
    </source>
</reference>
<dbReference type="EMBL" id="JBHLXE010000111">
    <property type="protein sequence ID" value="MFC0180954.1"/>
    <property type="molecule type" value="Genomic_DNA"/>
</dbReference>
<evidence type="ECO:0000313" key="2">
    <source>
        <dbReference type="Proteomes" id="UP001589758"/>
    </source>
</evidence>